<dbReference type="InterPro" id="IPR051463">
    <property type="entry name" value="Peptidase_U62_metallo"/>
</dbReference>
<evidence type="ECO:0000259" key="2">
    <source>
        <dbReference type="Pfam" id="PF19289"/>
    </source>
</evidence>
<reference evidence="4" key="1">
    <citation type="submission" date="2018-07" db="EMBL/GenBank/DDBJ databases">
        <title>Streptacidiphilus bronchialis DSM 106435 chromosome.</title>
        <authorList>
            <person name="Batra D."/>
            <person name="Gulvik C.A."/>
        </authorList>
    </citation>
    <scope>NUCLEOTIDE SEQUENCE [LARGE SCALE GENOMIC DNA]</scope>
    <source>
        <strain evidence="4">DSM 106435</strain>
    </source>
</reference>
<dbReference type="PANTHER" id="PTHR30624:SF4">
    <property type="entry name" value="METALLOPROTEASE TLDD"/>
    <property type="match status" value="1"/>
</dbReference>
<organism evidence="3 4">
    <name type="scientific">Peterkaempfera bronchialis</name>
    <dbReference type="NCBI Taxonomy" id="2126346"/>
    <lineage>
        <taxon>Bacteria</taxon>
        <taxon>Bacillati</taxon>
        <taxon>Actinomycetota</taxon>
        <taxon>Actinomycetes</taxon>
        <taxon>Kitasatosporales</taxon>
        <taxon>Streptomycetaceae</taxon>
        <taxon>Peterkaempfera</taxon>
    </lineage>
</organism>
<feature type="domain" description="Metalloprotease TldD/E C-terminal" evidence="2">
    <location>
        <begin position="215"/>
        <end position="416"/>
    </location>
</feature>
<evidence type="ECO:0000313" key="3">
    <source>
        <dbReference type="EMBL" id="AXI81006.1"/>
    </source>
</evidence>
<dbReference type="GO" id="GO:0005829">
    <property type="term" value="C:cytosol"/>
    <property type="evidence" value="ECO:0007669"/>
    <property type="project" value="TreeGrafter"/>
</dbReference>
<keyword evidence="4" id="KW-1185">Reference proteome</keyword>
<dbReference type="PANTHER" id="PTHR30624">
    <property type="entry name" value="UNCHARACTERIZED PROTEIN TLDD AND PMBA"/>
    <property type="match status" value="1"/>
</dbReference>
<dbReference type="GO" id="GO:0006508">
    <property type="term" value="P:proteolysis"/>
    <property type="evidence" value="ECO:0007669"/>
    <property type="project" value="InterPro"/>
</dbReference>
<comment type="similarity">
    <text evidence="1">Belongs to the peptidase U62 family.</text>
</comment>
<dbReference type="AlphaFoldDB" id="A0A345T4V1"/>
<dbReference type="Proteomes" id="UP000249340">
    <property type="component" value="Chromosome"/>
</dbReference>
<dbReference type="InterPro" id="IPR036059">
    <property type="entry name" value="TldD/PmbA_sf"/>
</dbReference>
<dbReference type="InterPro" id="IPR045569">
    <property type="entry name" value="Metalloprtase-TldD/E_C"/>
</dbReference>
<dbReference type="KEGG" id="stri:C7M71_030135"/>
<proteinExistence type="inferred from homology"/>
<name>A0A345T4V1_9ACTN</name>
<evidence type="ECO:0000256" key="1">
    <source>
        <dbReference type="ARBA" id="ARBA00005836"/>
    </source>
</evidence>
<dbReference type="RefSeq" id="WP_111488864.1">
    <property type="nucleotide sequence ID" value="NZ_CP031264.1"/>
</dbReference>
<protein>
    <submittedName>
        <fullName evidence="3">TldD/PmbA family protein</fullName>
    </submittedName>
</protein>
<gene>
    <name evidence="3" type="ORF">C7M71_030135</name>
</gene>
<dbReference type="Pfam" id="PF19289">
    <property type="entry name" value="PmbA_TldD_3rd"/>
    <property type="match status" value="1"/>
</dbReference>
<dbReference type="EMBL" id="CP031264">
    <property type="protein sequence ID" value="AXI81006.1"/>
    <property type="molecule type" value="Genomic_DNA"/>
</dbReference>
<dbReference type="OrthoDB" id="9803213at2"/>
<dbReference type="SUPFAM" id="SSF111283">
    <property type="entry name" value="Putative modulator of DNA gyrase, PmbA/TldD"/>
    <property type="match status" value="1"/>
</dbReference>
<accession>A0A345T4V1</accession>
<evidence type="ECO:0000313" key="4">
    <source>
        <dbReference type="Proteomes" id="UP000249340"/>
    </source>
</evidence>
<sequence>MSAELVSAPGIEQLRDIAGWAARELRGAADYLQVFAESTLAVSVECTSGEPSATCGDLREGLGCLALKDGRWRYRAVTPDQVDTVADWLGAPRPAATPPWVPGPGTAGFRPVDPQAWLVGQDGDPYSVRSVEDATCRRYAVADSEGAAYAGASYTLRRRVEAGLLAAGRRYRGLSRWLRKGTAAVDADASVEDLVNTALGHARDSAKAAFIGKHRTPVVFGPSAAAGFLHELVGHALEADNFRLDSDYIRGLRRPGALPAALSLRDDPTVEHGYGSYPADDEGFTATVTTLLQNGEIGSPVTCLRTAQRGGLRRTANARRVDFRSPAIPRAANTVVVPGADDPALLLRGEGSGVLHVGGLGAGMINLGTGEFSFAALNCHYLTPNGDRVPARDVSLVGNALDTLARLEGIGSDFGGDNATCGKQGQLIGIGLYSPSMRYAALDWSAA</sequence>
<dbReference type="GO" id="GO:0008237">
    <property type="term" value="F:metallopeptidase activity"/>
    <property type="evidence" value="ECO:0007669"/>
    <property type="project" value="InterPro"/>
</dbReference>